<dbReference type="VEuPathDB" id="CryptoDB:Vbra_2013"/>
<organism evidence="3 4">
    <name type="scientific">Vitrella brassicaformis (strain CCMP3155)</name>
    <dbReference type="NCBI Taxonomy" id="1169540"/>
    <lineage>
        <taxon>Eukaryota</taxon>
        <taxon>Sar</taxon>
        <taxon>Alveolata</taxon>
        <taxon>Colpodellida</taxon>
        <taxon>Vitrellaceae</taxon>
        <taxon>Vitrella</taxon>
    </lineage>
</organism>
<dbReference type="AlphaFoldDB" id="A0A0G4EFT8"/>
<feature type="region of interest" description="Disordered" evidence="1">
    <location>
        <begin position="140"/>
        <end position="208"/>
    </location>
</feature>
<feature type="compositionally biased region" description="Basic and acidic residues" evidence="1">
    <location>
        <begin position="140"/>
        <end position="149"/>
    </location>
</feature>
<evidence type="ECO:0000256" key="1">
    <source>
        <dbReference type="SAM" id="MobiDB-lite"/>
    </source>
</evidence>
<protein>
    <submittedName>
        <fullName evidence="3">Uncharacterized protein</fullName>
    </submittedName>
</protein>
<feature type="transmembrane region" description="Helical" evidence="2">
    <location>
        <begin position="21"/>
        <end position="45"/>
    </location>
</feature>
<evidence type="ECO:0000313" key="3">
    <source>
        <dbReference type="EMBL" id="CEL94347.1"/>
    </source>
</evidence>
<keyword evidence="2" id="KW-0472">Membrane</keyword>
<feature type="compositionally biased region" description="Low complexity" evidence="1">
    <location>
        <begin position="155"/>
        <end position="169"/>
    </location>
</feature>
<name>A0A0G4EFT8_VITBC</name>
<reference evidence="3 4" key="1">
    <citation type="submission" date="2014-11" db="EMBL/GenBank/DDBJ databases">
        <authorList>
            <person name="Zhu J."/>
            <person name="Qi W."/>
            <person name="Song R."/>
        </authorList>
    </citation>
    <scope>NUCLEOTIDE SEQUENCE [LARGE SCALE GENOMIC DNA]</scope>
</reference>
<gene>
    <name evidence="3" type="ORF">Vbra_2013</name>
</gene>
<keyword evidence="4" id="KW-1185">Reference proteome</keyword>
<dbReference type="EMBL" id="CDMY01000217">
    <property type="protein sequence ID" value="CEL94347.1"/>
    <property type="molecule type" value="Genomic_DNA"/>
</dbReference>
<dbReference type="Proteomes" id="UP000041254">
    <property type="component" value="Unassembled WGS sequence"/>
</dbReference>
<sequence length="208" mass="22365">MVSHVLDPRDLQEKAKKRDKMMTVTVAGVMTVCYGLAVGMVQLGFPQEIVGNSHLRRQAHDRHGLLYDGGGQLSACGNYFEHRDPPFPPGSRRQSVAPDWEYARSDRIVTIPEEWLRPDGTPDPEFIKRKMYPWKYLPKKKQEKEKEQGQEEGEAAAAAAAPVAAAGARAGVGGKGEAAGAAGLSQQEAPAAVARAGQQQAPAAVVAP</sequence>
<accession>A0A0G4EFT8</accession>
<keyword evidence="2" id="KW-1133">Transmembrane helix</keyword>
<evidence type="ECO:0000313" key="4">
    <source>
        <dbReference type="Proteomes" id="UP000041254"/>
    </source>
</evidence>
<evidence type="ECO:0000256" key="2">
    <source>
        <dbReference type="SAM" id="Phobius"/>
    </source>
</evidence>
<dbReference type="InParanoid" id="A0A0G4EFT8"/>
<feature type="compositionally biased region" description="Low complexity" evidence="1">
    <location>
        <begin position="178"/>
        <end position="208"/>
    </location>
</feature>
<proteinExistence type="predicted"/>
<keyword evidence="2" id="KW-0812">Transmembrane</keyword>